<evidence type="ECO:0000256" key="1">
    <source>
        <dbReference type="SAM" id="SignalP"/>
    </source>
</evidence>
<evidence type="ECO:0008006" key="4">
    <source>
        <dbReference type="Google" id="ProtNLM"/>
    </source>
</evidence>
<dbReference type="EMBL" id="QFYQ01000002">
    <property type="protein sequence ID" value="RAK51952.1"/>
    <property type="molecule type" value="Genomic_DNA"/>
</dbReference>
<evidence type="ECO:0000313" key="2">
    <source>
        <dbReference type="EMBL" id="RAK51952.1"/>
    </source>
</evidence>
<feature type="chain" id="PRO_5016272821" description="UrcA family protein" evidence="1">
    <location>
        <begin position="27"/>
        <end position="116"/>
    </location>
</feature>
<keyword evidence="3" id="KW-1185">Reference proteome</keyword>
<comment type="caution">
    <text evidence="2">The sequence shown here is derived from an EMBL/GenBank/DDBJ whole genome shotgun (WGS) entry which is preliminary data.</text>
</comment>
<sequence>MLRAQTAAIAAIVGLAMTATALPAAAQSQSIAPLDVVKAPTTLRVSVAGKDIATVRRDVRMAANTVCRNAVANYEVDFFDLGYCSETARWKAMNHYVAMVRQYGVANSGEIVLAAR</sequence>
<proteinExistence type="predicted"/>
<gene>
    <name evidence="2" type="ORF">DJ017_19270</name>
</gene>
<feature type="signal peptide" evidence="1">
    <location>
        <begin position="1"/>
        <end position="26"/>
    </location>
</feature>
<dbReference type="Proteomes" id="UP000249254">
    <property type="component" value="Unassembled WGS sequence"/>
</dbReference>
<dbReference type="RefSeq" id="WP_111530514.1">
    <property type="nucleotide sequence ID" value="NZ_JBHRSG010000003.1"/>
</dbReference>
<evidence type="ECO:0000313" key="3">
    <source>
        <dbReference type="Proteomes" id="UP000249254"/>
    </source>
</evidence>
<organism evidence="2 3">
    <name type="scientific">Phenylobacterium soli</name>
    <dbReference type="NCBI Taxonomy" id="2170551"/>
    <lineage>
        <taxon>Bacteria</taxon>
        <taxon>Pseudomonadati</taxon>
        <taxon>Pseudomonadota</taxon>
        <taxon>Alphaproteobacteria</taxon>
        <taxon>Caulobacterales</taxon>
        <taxon>Caulobacteraceae</taxon>
        <taxon>Phenylobacterium</taxon>
    </lineage>
</organism>
<name>A0A328AB61_9CAUL</name>
<keyword evidence="1" id="KW-0732">Signal</keyword>
<dbReference type="AlphaFoldDB" id="A0A328AB61"/>
<protein>
    <recommendedName>
        <fullName evidence="4">UrcA family protein</fullName>
    </recommendedName>
</protein>
<accession>A0A328AB61</accession>
<reference evidence="3" key="1">
    <citation type="submission" date="2018-05" db="EMBL/GenBank/DDBJ databases">
        <authorList>
            <person name="Li X."/>
        </authorList>
    </citation>
    <scope>NUCLEOTIDE SEQUENCE [LARGE SCALE GENOMIC DNA]</scope>
    <source>
        <strain evidence="3">LX32</strain>
    </source>
</reference>
<dbReference type="OrthoDB" id="9948447at2"/>